<name>A0A8H9GIF6_9MICO</name>
<dbReference type="InterPro" id="IPR000055">
    <property type="entry name" value="Restrct_endonuc_typeI_TRD"/>
</dbReference>
<evidence type="ECO:0000256" key="4">
    <source>
        <dbReference type="ARBA" id="ARBA00038652"/>
    </source>
</evidence>
<comment type="subunit">
    <text evidence="4">The methyltransferase is composed of M and S polypeptides.</text>
</comment>
<dbReference type="PANTHER" id="PTHR43140">
    <property type="entry name" value="TYPE-1 RESTRICTION ENZYME ECOKI SPECIFICITY PROTEIN"/>
    <property type="match status" value="1"/>
</dbReference>
<organism evidence="6 7">
    <name type="scientific">Promicromonospora citrea</name>
    <dbReference type="NCBI Taxonomy" id="43677"/>
    <lineage>
        <taxon>Bacteria</taxon>
        <taxon>Bacillati</taxon>
        <taxon>Actinomycetota</taxon>
        <taxon>Actinomycetes</taxon>
        <taxon>Micrococcales</taxon>
        <taxon>Promicromonosporaceae</taxon>
        <taxon>Promicromonospora</taxon>
    </lineage>
</organism>
<keyword evidence="2" id="KW-0680">Restriction system</keyword>
<evidence type="ECO:0000256" key="1">
    <source>
        <dbReference type="ARBA" id="ARBA00010923"/>
    </source>
</evidence>
<proteinExistence type="inferred from homology"/>
<evidence type="ECO:0000313" key="6">
    <source>
        <dbReference type="EMBL" id="GGM28979.1"/>
    </source>
</evidence>
<dbReference type="Pfam" id="PF01420">
    <property type="entry name" value="Methylase_S"/>
    <property type="match status" value="2"/>
</dbReference>
<dbReference type="GO" id="GO:0009307">
    <property type="term" value="P:DNA restriction-modification system"/>
    <property type="evidence" value="ECO:0007669"/>
    <property type="project" value="UniProtKB-KW"/>
</dbReference>
<comment type="similarity">
    <text evidence="1">Belongs to the type-I restriction system S methylase family.</text>
</comment>
<evidence type="ECO:0000259" key="5">
    <source>
        <dbReference type="Pfam" id="PF01420"/>
    </source>
</evidence>
<dbReference type="GO" id="GO:0003677">
    <property type="term" value="F:DNA binding"/>
    <property type="evidence" value="ECO:0007669"/>
    <property type="project" value="UniProtKB-KW"/>
</dbReference>
<feature type="domain" description="Type I restriction modification DNA specificity" evidence="5">
    <location>
        <begin position="211"/>
        <end position="382"/>
    </location>
</feature>
<dbReference type="EMBL" id="BMPT01000009">
    <property type="protein sequence ID" value="GGM28979.1"/>
    <property type="molecule type" value="Genomic_DNA"/>
</dbReference>
<dbReference type="InterPro" id="IPR044946">
    <property type="entry name" value="Restrct_endonuc_typeI_TRD_sf"/>
</dbReference>
<comment type="caution">
    <text evidence="6">The sequence shown here is derived from an EMBL/GenBank/DDBJ whole genome shotgun (WGS) entry which is preliminary data.</text>
</comment>
<dbReference type="SUPFAM" id="SSF116734">
    <property type="entry name" value="DNA methylase specificity domain"/>
    <property type="match status" value="2"/>
</dbReference>
<dbReference type="AlphaFoldDB" id="A0A8H9GIF6"/>
<gene>
    <name evidence="6" type="ORF">GCM10010102_25950</name>
</gene>
<accession>A0A8H9GIF6</accession>
<protein>
    <recommendedName>
        <fullName evidence="5">Type I restriction modification DNA specificity domain-containing protein</fullName>
    </recommendedName>
</protein>
<dbReference type="InterPro" id="IPR051212">
    <property type="entry name" value="Type-I_RE_S_subunit"/>
</dbReference>
<keyword evidence="3" id="KW-0238">DNA-binding</keyword>
<dbReference type="RefSeq" id="WP_171108076.1">
    <property type="nucleotide sequence ID" value="NZ_BMPT01000009.1"/>
</dbReference>
<reference evidence="6" key="1">
    <citation type="journal article" date="2014" name="Int. J. Syst. Evol. Microbiol.">
        <title>Complete genome sequence of Corynebacterium casei LMG S-19264T (=DSM 44701T), isolated from a smear-ripened cheese.</title>
        <authorList>
            <consortium name="US DOE Joint Genome Institute (JGI-PGF)"/>
            <person name="Walter F."/>
            <person name="Albersmeier A."/>
            <person name="Kalinowski J."/>
            <person name="Ruckert C."/>
        </authorList>
    </citation>
    <scope>NUCLEOTIDE SEQUENCE</scope>
    <source>
        <strain evidence="6">JCM 3051</strain>
    </source>
</reference>
<keyword evidence="7" id="KW-1185">Reference proteome</keyword>
<dbReference type="PANTHER" id="PTHR43140:SF1">
    <property type="entry name" value="TYPE I RESTRICTION ENZYME ECOKI SPECIFICITY SUBUNIT"/>
    <property type="match status" value="1"/>
</dbReference>
<sequence length="442" mass="48745">MTGLPAGWRWLTPHEIAGEDKTRLVIGPFGSSLKTTDYTTEGVPLVFVRDIRTGNFRAPRAYVGPAKAEELRAHQAEPGDVLVTKMGEPPGDAAVFSGPVPAVITADCIRLRPIDEFDPYYISYALQSPAVREQVLGITSGVAQRKVSLARFRSGLQVPVPSLPEQRRIVEFLEDHLSRLDASDSYLSRASRRLARLTTSALMQMTHGLPDVQPMLLSDVAEVRLGRQRSPKNHSGDRMRPYLRAANVDWNKLRLNDVMKMNFTESEEATYHLEAGDILLTEASGSAAEVGKSVIYEGVPADVCFQNTLLRVRCHAANPRFIQKYLLADAMSGRFMPEARGVGINHLGRAKLAALTIELPDEPIQADAAARAEGLLTDLERTRQAIEGQRIRSASLRRSLFAAAFSGRLTGRPSDLEVAEEYSATVEHEAVSEIEHEEALLW</sequence>
<dbReference type="Gene3D" id="3.90.220.20">
    <property type="entry name" value="DNA methylase specificity domains"/>
    <property type="match status" value="2"/>
</dbReference>
<evidence type="ECO:0000256" key="2">
    <source>
        <dbReference type="ARBA" id="ARBA00022747"/>
    </source>
</evidence>
<evidence type="ECO:0000256" key="3">
    <source>
        <dbReference type="ARBA" id="ARBA00023125"/>
    </source>
</evidence>
<evidence type="ECO:0000313" key="7">
    <source>
        <dbReference type="Proteomes" id="UP000655589"/>
    </source>
</evidence>
<feature type="domain" description="Type I restriction modification DNA specificity" evidence="5">
    <location>
        <begin position="94"/>
        <end position="178"/>
    </location>
</feature>
<dbReference type="Proteomes" id="UP000655589">
    <property type="component" value="Unassembled WGS sequence"/>
</dbReference>
<reference evidence="6" key="2">
    <citation type="submission" date="2020-09" db="EMBL/GenBank/DDBJ databases">
        <authorList>
            <person name="Sun Q."/>
            <person name="Ohkuma M."/>
        </authorList>
    </citation>
    <scope>NUCLEOTIDE SEQUENCE</scope>
    <source>
        <strain evidence="6">JCM 3051</strain>
    </source>
</reference>